<sequence>MGNNKKIEALKDAAERKRQDAWRRTDEAINRLIKQGKRINFPSVALEAGVSVTYLYKYNELREKIEHLRNQQERIVAQPTKLQPATDNSKAVIIYNLKQEVNKLRAENRGLRDQVEMVYGRMHSMRAAEQQVEVFQAENARLQTEIDSLKEHLDKYRPCAKLQINSTSSEDAKVAFLDSKKQKSLTISNNIKSELNKIGIDLNTTLTKTIKSASEELVLSAIAALKEAMNLGVIERPGGWLNKAIKNGWKPNEKHLPQDKLTRDIFKEWFDLAYKQRLVIASTLGDDAQMYVYTPDGVSLPFEVMLTEYPLEKLKSSL</sequence>
<keyword evidence="3" id="KW-1185">Reference proteome</keyword>
<comment type="caution">
    <text evidence="2">The sequence shown here is derived from an EMBL/GenBank/DDBJ whole genome shotgun (WGS) entry which is preliminary data.</text>
</comment>
<dbReference type="InterPro" id="IPR046229">
    <property type="entry name" value="TnpC-like"/>
</dbReference>
<reference evidence="2 3" key="1">
    <citation type="journal article" date="2020" name="ISME J.">
        <title>Comparative genomics reveals insights into cyanobacterial evolution and habitat adaptation.</title>
        <authorList>
            <person name="Chen M.Y."/>
            <person name="Teng W.K."/>
            <person name="Zhao L."/>
            <person name="Hu C.X."/>
            <person name="Zhou Y.K."/>
            <person name="Han B.P."/>
            <person name="Song L.R."/>
            <person name="Shu W.S."/>
        </authorList>
    </citation>
    <scope>NUCLEOTIDE SEQUENCE [LARGE SCALE GENOMIC DNA]</scope>
    <source>
        <strain evidence="2 3">FACHB-159</strain>
    </source>
</reference>
<evidence type="ECO:0000313" key="2">
    <source>
        <dbReference type="EMBL" id="MBD2733582.1"/>
    </source>
</evidence>
<dbReference type="Pfam" id="PF19776">
    <property type="entry name" value="DUF6262"/>
    <property type="match status" value="1"/>
</dbReference>
<evidence type="ECO:0008006" key="4">
    <source>
        <dbReference type="Google" id="ProtNLM"/>
    </source>
</evidence>
<dbReference type="EMBL" id="JACJTU010000004">
    <property type="protein sequence ID" value="MBD2733582.1"/>
    <property type="molecule type" value="Genomic_DNA"/>
</dbReference>
<evidence type="ECO:0000256" key="1">
    <source>
        <dbReference type="SAM" id="Coils"/>
    </source>
</evidence>
<feature type="coiled-coil region" evidence="1">
    <location>
        <begin position="58"/>
        <end position="152"/>
    </location>
</feature>
<name>A0ABR8K5X9_9NOSO</name>
<protein>
    <recommendedName>
        <fullName evidence="4">Transposase</fullName>
    </recommendedName>
</protein>
<proteinExistence type="predicted"/>
<evidence type="ECO:0000313" key="3">
    <source>
        <dbReference type="Proteomes" id="UP000637383"/>
    </source>
</evidence>
<organism evidence="2 3">
    <name type="scientific">Nostoc paludosum FACHB-159</name>
    <dbReference type="NCBI Taxonomy" id="2692908"/>
    <lineage>
        <taxon>Bacteria</taxon>
        <taxon>Bacillati</taxon>
        <taxon>Cyanobacteriota</taxon>
        <taxon>Cyanophyceae</taxon>
        <taxon>Nostocales</taxon>
        <taxon>Nostocaceae</taxon>
        <taxon>Nostoc</taxon>
    </lineage>
</organism>
<accession>A0ABR8K5X9</accession>
<dbReference type="RefSeq" id="WP_190954305.1">
    <property type="nucleotide sequence ID" value="NZ_JACJTU010000004.1"/>
</dbReference>
<gene>
    <name evidence="2" type="ORF">H6H03_06595</name>
</gene>
<keyword evidence="1" id="KW-0175">Coiled coil</keyword>
<dbReference type="Proteomes" id="UP000637383">
    <property type="component" value="Unassembled WGS sequence"/>
</dbReference>